<feature type="compositionally biased region" description="Polar residues" evidence="1">
    <location>
        <begin position="260"/>
        <end position="277"/>
    </location>
</feature>
<feature type="compositionally biased region" description="Polar residues" evidence="1">
    <location>
        <begin position="83"/>
        <end position="117"/>
    </location>
</feature>
<reference evidence="2 3" key="1">
    <citation type="journal article" date="2018" name="BMC Genomics">
        <title>The genome of Naegleria lovaniensis, the basis for a comparative approach to unravel pathogenicity factors of the human pathogenic amoeba N. fowleri.</title>
        <authorList>
            <person name="Liechti N."/>
            <person name="Schurch N."/>
            <person name="Bruggmann R."/>
            <person name="Wittwer M."/>
        </authorList>
    </citation>
    <scope>NUCLEOTIDE SEQUENCE [LARGE SCALE GENOMIC DNA]</scope>
    <source>
        <strain evidence="2 3">ATCC 30569</strain>
    </source>
</reference>
<accession>A0AA88GRB4</accession>
<feature type="region of interest" description="Disordered" evidence="1">
    <location>
        <begin position="180"/>
        <end position="219"/>
    </location>
</feature>
<proteinExistence type="predicted"/>
<feature type="compositionally biased region" description="Polar residues" evidence="1">
    <location>
        <begin position="20"/>
        <end position="31"/>
    </location>
</feature>
<organism evidence="2 3">
    <name type="scientific">Naegleria lovaniensis</name>
    <name type="common">Amoeba</name>
    <dbReference type="NCBI Taxonomy" id="51637"/>
    <lineage>
        <taxon>Eukaryota</taxon>
        <taxon>Discoba</taxon>
        <taxon>Heterolobosea</taxon>
        <taxon>Tetramitia</taxon>
        <taxon>Eutetramitia</taxon>
        <taxon>Vahlkampfiidae</taxon>
        <taxon>Naegleria</taxon>
    </lineage>
</organism>
<dbReference type="Proteomes" id="UP000816034">
    <property type="component" value="Unassembled WGS sequence"/>
</dbReference>
<protein>
    <submittedName>
        <fullName evidence="2">Uncharacterized protein</fullName>
    </submittedName>
</protein>
<name>A0AA88GRB4_NAELO</name>
<feature type="compositionally biased region" description="Polar residues" evidence="1">
    <location>
        <begin position="318"/>
        <end position="327"/>
    </location>
</feature>
<dbReference type="EMBL" id="PYSW02000013">
    <property type="protein sequence ID" value="KAG2387442.1"/>
    <property type="molecule type" value="Genomic_DNA"/>
</dbReference>
<feature type="region of interest" description="Disordered" evidence="1">
    <location>
        <begin position="254"/>
        <end position="352"/>
    </location>
</feature>
<feature type="region of interest" description="Disordered" evidence="1">
    <location>
        <begin position="1"/>
        <end position="117"/>
    </location>
</feature>
<feature type="compositionally biased region" description="Polar residues" evidence="1">
    <location>
        <begin position="196"/>
        <end position="219"/>
    </location>
</feature>
<comment type="caution">
    <text evidence="2">The sequence shown here is derived from an EMBL/GenBank/DDBJ whole genome shotgun (WGS) entry which is preliminary data.</text>
</comment>
<sequence>MMHTMPMQQDPILPPIPFTSHKQTYAGQPPTTMMMHQGSSSTQYNLHGKMTSPRLQISHSNSNTSSHYDPFHQNHHHHEPRHSSLQQSMHPTNTMNTRVHTNHSSVTSATSPNTSSPLLQFENTVAKSSSPTFRPLLQPQHVVADPCLHALQSPAVEKLPNLNELMNGDRWSSRPVYEPQFTNSSTHQLPHVTSPPHYQSTQPHNHNSYRPQPNVNTNGSKMMLDDLERKLFMQEQEIRRLQNENMELRRELERLHGENSPRSSFEYSQSTASNNSPRVVETSPRPVKRSLSGNEDGLVSNSNILDSEECSKKRKNCETMTKQPPQSKKQKNDIRKPQQHPTRIRNSGRRDATVGDLEKYTVTWKGEKYVLVNAFKNRTQILNYYVPLFENNFPEKTCKLVLCNDEYKSLSSENPITVEKKKHAWRVSVFTMDFYNFVKNFDKKNLKIINSSAGFVPNIYFEEPQPSTTTSTVVDHDASAADISSSSASSSSQFSVNIQPTLVATVANQDLDTTPRPVANINTRQ</sequence>
<feature type="compositionally biased region" description="Polar residues" evidence="1">
    <location>
        <begin position="53"/>
        <end position="67"/>
    </location>
</feature>
<dbReference type="RefSeq" id="XP_044551434.1">
    <property type="nucleotide sequence ID" value="XM_044691118.1"/>
</dbReference>
<evidence type="ECO:0000313" key="3">
    <source>
        <dbReference type="Proteomes" id="UP000816034"/>
    </source>
</evidence>
<keyword evidence="3" id="KW-1185">Reference proteome</keyword>
<evidence type="ECO:0000313" key="2">
    <source>
        <dbReference type="EMBL" id="KAG2387442.1"/>
    </source>
</evidence>
<dbReference type="GeneID" id="68094230"/>
<gene>
    <name evidence="2" type="ORF">C9374_001774</name>
</gene>
<dbReference type="AlphaFoldDB" id="A0AA88GRB4"/>
<evidence type="ECO:0000256" key="1">
    <source>
        <dbReference type="SAM" id="MobiDB-lite"/>
    </source>
</evidence>